<evidence type="ECO:0000256" key="4">
    <source>
        <dbReference type="ARBA" id="ARBA00022692"/>
    </source>
</evidence>
<evidence type="ECO:0000256" key="7">
    <source>
        <dbReference type="SAM" id="Phobius"/>
    </source>
</evidence>
<feature type="transmembrane region" description="Helical" evidence="7">
    <location>
        <begin position="149"/>
        <end position="168"/>
    </location>
</feature>
<dbReference type="EMBL" id="VFML01000001">
    <property type="protein sequence ID" value="TQJ00502.1"/>
    <property type="molecule type" value="Genomic_DNA"/>
</dbReference>
<feature type="transmembrane region" description="Helical" evidence="7">
    <location>
        <begin position="412"/>
        <end position="431"/>
    </location>
</feature>
<comment type="caution">
    <text evidence="9">The sequence shown here is derived from an EMBL/GenBank/DDBJ whole genome shotgun (WGS) entry which is preliminary data.</text>
</comment>
<feature type="transmembrane region" description="Helical" evidence="7">
    <location>
        <begin position="174"/>
        <end position="196"/>
    </location>
</feature>
<feature type="transmembrane region" description="Helical" evidence="7">
    <location>
        <begin position="437"/>
        <end position="457"/>
    </location>
</feature>
<gene>
    <name evidence="9" type="ORF">FB471_0128</name>
</gene>
<keyword evidence="10" id="KW-1185">Reference proteome</keyword>
<evidence type="ECO:0000313" key="9">
    <source>
        <dbReference type="EMBL" id="TQJ00502.1"/>
    </source>
</evidence>
<evidence type="ECO:0000313" key="10">
    <source>
        <dbReference type="Proteomes" id="UP000320876"/>
    </source>
</evidence>
<accession>A0A542DBQ3</accession>
<dbReference type="Gene3D" id="1.20.1720.10">
    <property type="entry name" value="Multidrug resistance protein D"/>
    <property type="match status" value="1"/>
</dbReference>
<keyword evidence="4 7" id="KW-0812">Transmembrane</keyword>
<organism evidence="9 10">
    <name type="scientific">Amycolatopsis cihanbeyliensis</name>
    <dbReference type="NCBI Taxonomy" id="1128664"/>
    <lineage>
        <taxon>Bacteria</taxon>
        <taxon>Bacillati</taxon>
        <taxon>Actinomycetota</taxon>
        <taxon>Actinomycetes</taxon>
        <taxon>Pseudonocardiales</taxon>
        <taxon>Pseudonocardiaceae</taxon>
        <taxon>Amycolatopsis</taxon>
    </lineage>
</organism>
<evidence type="ECO:0000256" key="2">
    <source>
        <dbReference type="ARBA" id="ARBA00022448"/>
    </source>
</evidence>
<comment type="subcellular location">
    <subcellularLocation>
        <location evidence="1">Cell membrane</location>
        <topology evidence="1">Multi-pass membrane protein</topology>
    </subcellularLocation>
</comment>
<dbReference type="Pfam" id="PF07690">
    <property type="entry name" value="MFS_1"/>
    <property type="match status" value="1"/>
</dbReference>
<dbReference type="PROSITE" id="PS50850">
    <property type="entry name" value="MFS"/>
    <property type="match status" value="1"/>
</dbReference>
<sequence length="472" mass="47455">MNDETAPTTVPTRPRTPRGVAMAGLAAAMFLVILDSSMVNLAGSTIRESLGLSAAELTIVVDSYLVAFAGLLLLGGRLADVLGGRKVFMAGMTLYLAASAFCALATSGTTLIGGRIAQGVGAAIVLPAALSLVLALYQSPADRSRAMGIWGAVSGAGSLVGVFLGGTLTEMLGWQAVFLTPVPFGLIGAIIVWRSAPRAPGRPGEFDALGAATITLGISALAFGMVSASDAGWGAPSTVIGLVVGLAGLAAFVLVERRAAHPLVPLGVFRRKPVVTANVVVFLLGGSLVSLFFFLPQYQQDMLGMSPLEAGMAQIPIAGMIIVGAGVAPLLVRRIGLTRALPVGLAVLLVGFLWLTLDPTTSGFSASLFGAFLLIGTGLGLGLVNATAMGVRDSADNESGLLSGLINAAQQLGGAVGLAALAGIAIGAAGTHGDIDFTTAFLGEAALILIALALSLFRATSTNPAPAAVGTR</sequence>
<dbReference type="PANTHER" id="PTHR42718:SF46">
    <property type="entry name" value="BLR6921 PROTEIN"/>
    <property type="match status" value="1"/>
</dbReference>
<feature type="transmembrane region" description="Helical" evidence="7">
    <location>
        <begin position="208"/>
        <end position="227"/>
    </location>
</feature>
<dbReference type="InterPro" id="IPR036259">
    <property type="entry name" value="MFS_trans_sf"/>
</dbReference>
<feature type="transmembrane region" description="Helical" evidence="7">
    <location>
        <begin position="369"/>
        <end position="391"/>
    </location>
</feature>
<dbReference type="AlphaFoldDB" id="A0A542DBQ3"/>
<dbReference type="Gene3D" id="1.20.1250.20">
    <property type="entry name" value="MFS general substrate transporter like domains"/>
    <property type="match status" value="1"/>
</dbReference>
<feature type="transmembrane region" description="Helical" evidence="7">
    <location>
        <begin position="116"/>
        <end position="137"/>
    </location>
</feature>
<feature type="transmembrane region" description="Helical" evidence="7">
    <location>
        <begin position="339"/>
        <end position="357"/>
    </location>
</feature>
<dbReference type="GO" id="GO:0022857">
    <property type="term" value="F:transmembrane transporter activity"/>
    <property type="evidence" value="ECO:0007669"/>
    <property type="project" value="InterPro"/>
</dbReference>
<dbReference type="SUPFAM" id="SSF103473">
    <property type="entry name" value="MFS general substrate transporter"/>
    <property type="match status" value="1"/>
</dbReference>
<evidence type="ECO:0000256" key="1">
    <source>
        <dbReference type="ARBA" id="ARBA00004651"/>
    </source>
</evidence>
<evidence type="ECO:0000256" key="3">
    <source>
        <dbReference type="ARBA" id="ARBA00022475"/>
    </source>
</evidence>
<evidence type="ECO:0000256" key="5">
    <source>
        <dbReference type="ARBA" id="ARBA00022989"/>
    </source>
</evidence>
<dbReference type="PANTHER" id="PTHR42718">
    <property type="entry name" value="MAJOR FACILITATOR SUPERFAMILY MULTIDRUG TRANSPORTER MFSC"/>
    <property type="match status" value="1"/>
</dbReference>
<feature type="transmembrane region" description="Helical" evidence="7">
    <location>
        <begin position="233"/>
        <end position="255"/>
    </location>
</feature>
<keyword evidence="3" id="KW-1003">Cell membrane</keyword>
<keyword evidence="5 7" id="KW-1133">Transmembrane helix</keyword>
<feature type="transmembrane region" description="Helical" evidence="7">
    <location>
        <begin position="20"/>
        <end position="42"/>
    </location>
</feature>
<keyword evidence="2" id="KW-0813">Transport</keyword>
<dbReference type="GO" id="GO:0005886">
    <property type="term" value="C:plasma membrane"/>
    <property type="evidence" value="ECO:0007669"/>
    <property type="project" value="UniProtKB-SubCell"/>
</dbReference>
<dbReference type="RefSeq" id="WP_141995427.1">
    <property type="nucleotide sequence ID" value="NZ_VFML01000001.1"/>
</dbReference>
<evidence type="ECO:0000259" key="8">
    <source>
        <dbReference type="PROSITE" id="PS50850"/>
    </source>
</evidence>
<dbReference type="InterPro" id="IPR011701">
    <property type="entry name" value="MFS"/>
</dbReference>
<reference evidence="9 10" key="1">
    <citation type="submission" date="2019-06" db="EMBL/GenBank/DDBJ databases">
        <title>Sequencing the genomes of 1000 actinobacteria strains.</title>
        <authorList>
            <person name="Klenk H.-P."/>
        </authorList>
    </citation>
    <scope>NUCLEOTIDE SEQUENCE [LARGE SCALE GENOMIC DNA]</scope>
    <source>
        <strain evidence="9 10">DSM 45679</strain>
    </source>
</reference>
<proteinExistence type="predicted"/>
<feature type="transmembrane region" description="Helical" evidence="7">
    <location>
        <begin position="54"/>
        <end position="75"/>
    </location>
</feature>
<evidence type="ECO:0000256" key="6">
    <source>
        <dbReference type="ARBA" id="ARBA00023136"/>
    </source>
</evidence>
<feature type="domain" description="Major facilitator superfamily (MFS) profile" evidence="8">
    <location>
        <begin position="21"/>
        <end position="463"/>
    </location>
</feature>
<feature type="transmembrane region" description="Helical" evidence="7">
    <location>
        <begin position="275"/>
        <end position="295"/>
    </location>
</feature>
<feature type="transmembrane region" description="Helical" evidence="7">
    <location>
        <begin position="315"/>
        <end position="332"/>
    </location>
</feature>
<dbReference type="OrthoDB" id="7375466at2"/>
<dbReference type="InterPro" id="IPR020846">
    <property type="entry name" value="MFS_dom"/>
</dbReference>
<dbReference type="CDD" id="cd17321">
    <property type="entry name" value="MFS_MMR_MDR_like"/>
    <property type="match status" value="1"/>
</dbReference>
<name>A0A542DBQ3_AMYCI</name>
<keyword evidence="6 7" id="KW-0472">Membrane</keyword>
<protein>
    <submittedName>
        <fullName evidence="9">EmrB/QacA subfamily drug resistance transporter</fullName>
    </submittedName>
</protein>
<dbReference type="Proteomes" id="UP000320876">
    <property type="component" value="Unassembled WGS sequence"/>
</dbReference>
<feature type="transmembrane region" description="Helical" evidence="7">
    <location>
        <begin position="87"/>
        <end position="110"/>
    </location>
</feature>